<evidence type="ECO:0000313" key="3">
    <source>
        <dbReference type="Proteomes" id="UP000094757"/>
    </source>
</evidence>
<dbReference type="EMBL" id="CP017037">
    <property type="protein sequence ID" value="AOH38970.1"/>
    <property type="molecule type" value="Genomic_DNA"/>
</dbReference>
<dbReference type="InterPro" id="IPR051454">
    <property type="entry name" value="RNA/ubiquinone_mod_enzymes"/>
</dbReference>
<organism evidence="2 3">
    <name type="scientific">Dialister pneumosintes</name>
    <dbReference type="NCBI Taxonomy" id="39950"/>
    <lineage>
        <taxon>Bacteria</taxon>
        <taxon>Bacillati</taxon>
        <taxon>Bacillota</taxon>
        <taxon>Negativicutes</taxon>
        <taxon>Veillonellales</taxon>
        <taxon>Veillonellaceae</taxon>
        <taxon>Dialister</taxon>
    </lineage>
</organism>
<dbReference type="InterPro" id="IPR020988">
    <property type="entry name" value="Pept_U32_collagenase"/>
</dbReference>
<dbReference type="RefSeq" id="WP_069176942.1">
    <property type="nucleotide sequence ID" value="NZ_CP017037.1"/>
</dbReference>
<evidence type="ECO:0000313" key="2">
    <source>
        <dbReference type="EMBL" id="AOH38970.1"/>
    </source>
</evidence>
<evidence type="ECO:0000259" key="1">
    <source>
        <dbReference type="Pfam" id="PF12392"/>
    </source>
</evidence>
<dbReference type="PANTHER" id="PTHR30217:SF10">
    <property type="entry name" value="23S RRNA 5-HYDROXYCYTIDINE C2501 SYNTHASE"/>
    <property type="match status" value="1"/>
</dbReference>
<name>A0A1B3WDE0_9FIRM</name>
<feature type="domain" description="Peptidase U32 collagenase" evidence="1">
    <location>
        <begin position="392"/>
        <end position="489"/>
    </location>
</feature>
<proteinExistence type="predicted"/>
<dbReference type="PANTHER" id="PTHR30217">
    <property type="entry name" value="PEPTIDASE U32 FAMILY"/>
    <property type="match status" value="1"/>
</dbReference>
<sequence length="805" mass="90660">MEILAPAGSPELLYAAIAAGADAVYLGGEFFSARKFAGNFDNLQMKEAVHLCHSRGIAVYVTLNTLISDNEIDKVKEYLRFLDSIYIDGLLIQDLGIAYLANKITPNIPLHASTQMTVSNLAGVQFLESLNFKRVVLSRELSLDEIEYIANNCRAEIEIFVHGALCVSYSGQCLMSSFIGGRSGNRGACAQPCRMPYHLTDDMGRPIKKESGRYIISLKDMSGIQDIERIKKSKVVSLKIEGRMKSPEYVYDVVSSYRKALDQDCCTGMEETSQLQKKLEKRFYRGFTSAYYHDDIGADMMTSIIPGNRGIMAGTIEKINQYSFLFKNIVNISQEHITGVSYVTSDYKIAFISEKNINKVNGNIYQCLMQKKPLDKSHIYWHIKERKYNINREKLQGKTIIDFSVFAAVGSPLTLIASDRNNHSITIRSSYQCEKANKHVASLKDVKEQLMRLGGTPFLLGDLKLKNKECMIPKSILNTLRKEAVHHLSNCIEKDFVKSTHNFSDKIIPLPNIQTTTFSMKPEISIRTEQIEQVKSALKAGCKEIIFGGDSYHHQVLSVSKYKEALELVKNANGRIIFATPRVLREKHSKEYLLLLSDIAKLKPDAIEVSFLGILNWYNKYIKDIPLVGGSSLNIFNKEGLNTIARLGMSGVMLSPELTIKQIAYMTTNTTIPIGITAFGRSEMMISDYCVIESVITGDKKKKCPGICLHHHYNLKDEQGRLFPIRTDEWCRMHILNSKVLDMRPYMNKLIQAGVHRIHIDARAIEGDIYKITRSFVDILSGDAPLPKVDSNATITRGHFFRGVL</sequence>
<dbReference type="InterPro" id="IPR001539">
    <property type="entry name" value="Peptidase_U32"/>
</dbReference>
<dbReference type="Proteomes" id="UP000094757">
    <property type="component" value="Chromosome"/>
</dbReference>
<gene>
    <name evidence="2" type="ORF">BCB69_02665</name>
</gene>
<dbReference type="Pfam" id="PF12392">
    <property type="entry name" value="DUF3656"/>
    <property type="match status" value="1"/>
</dbReference>
<dbReference type="AlphaFoldDB" id="A0A1B3WDE0"/>
<dbReference type="PROSITE" id="PS01276">
    <property type="entry name" value="PEPTIDASE_U32"/>
    <property type="match status" value="1"/>
</dbReference>
<accession>A0A1B3WDE0</accession>
<dbReference type="STRING" id="39950.BCB69_02665"/>
<dbReference type="KEGG" id="dpn:BCB69_02665"/>
<dbReference type="Pfam" id="PF01136">
    <property type="entry name" value="Peptidase_U32"/>
    <property type="match status" value="2"/>
</dbReference>
<protein>
    <recommendedName>
        <fullName evidence="1">Peptidase U32 collagenase domain-containing protein</fullName>
    </recommendedName>
</protein>
<reference evidence="3" key="1">
    <citation type="submission" date="2016-08" db="EMBL/GenBank/DDBJ databases">
        <authorList>
            <person name="Holder M.E."/>
            <person name="Ajami N.J."/>
            <person name="Petrosino J.F."/>
        </authorList>
    </citation>
    <scope>NUCLEOTIDE SEQUENCE [LARGE SCALE GENOMIC DNA]</scope>
    <source>
        <strain evidence="3">F0677</strain>
    </source>
</reference>